<keyword evidence="2" id="KW-1185">Reference proteome</keyword>
<comment type="caution">
    <text evidence="1">The sequence shown here is derived from an EMBL/GenBank/DDBJ whole genome shotgun (WGS) entry which is preliminary data.</text>
</comment>
<evidence type="ECO:0000313" key="2">
    <source>
        <dbReference type="Proteomes" id="UP001157109"/>
    </source>
</evidence>
<name>A0ABQ6HNQ6_9MICO</name>
<dbReference type="InterPro" id="IPR009359">
    <property type="entry name" value="PaaB"/>
</dbReference>
<reference evidence="2" key="1">
    <citation type="journal article" date="2019" name="Int. J. Syst. Evol. Microbiol.">
        <title>The Global Catalogue of Microorganisms (GCM) 10K type strain sequencing project: providing services to taxonomists for standard genome sequencing and annotation.</title>
        <authorList>
            <consortium name="The Broad Institute Genomics Platform"/>
            <consortium name="The Broad Institute Genome Sequencing Center for Infectious Disease"/>
            <person name="Wu L."/>
            <person name="Ma J."/>
        </authorList>
    </citation>
    <scope>NUCLEOTIDE SEQUENCE [LARGE SCALE GENOMIC DNA]</scope>
    <source>
        <strain evidence="2">NBRC 105830</strain>
    </source>
</reference>
<dbReference type="NCBIfam" id="TIGR02157">
    <property type="entry name" value="PA_CoA_Oxy2"/>
    <property type="match status" value="1"/>
</dbReference>
<organism evidence="1 2">
    <name type="scientific">Arsenicicoccus piscis</name>
    <dbReference type="NCBI Taxonomy" id="673954"/>
    <lineage>
        <taxon>Bacteria</taxon>
        <taxon>Bacillati</taxon>
        <taxon>Actinomycetota</taxon>
        <taxon>Actinomycetes</taxon>
        <taxon>Micrococcales</taxon>
        <taxon>Intrasporangiaceae</taxon>
        <taxon>Arsenicicoccus</taxon>
    </lineage>
</organism>
<accession>A0ABQ6HNQ6</accession>
<dbReference type="EMBL" id="BSUJ01000001">
    <property type="protein sequence ID" value="GMA20098.1"/>
    <property type="molecule type" value="Genomic_DNA"/>
</dbReference>
<dbReference type="InterPro" id="IPR038693">
    <property type="entry name" value="PaaB_sf"/>
</dbReference>
<dbReference type="Proteomes" id="UP001157109">
    <property type="component" value="Unassembled WGS sequence"/>
</dbReference>
<proteinExistence type="predicted"/>
<dbReference type="PIRSF" id="PIRSF030200">
    <property type="entry name" value="PaaB"/>
    <property type="match status" value="1"/>
</dbReference>
<evidence type="ECO:0000313" key="1">
    <source>
        <dbReference type="EMBL" id="GMA20098.1"/>
    </source>
</evidence>
<dbReference type="Pfam" id="PF06243">
    <property type="entry name" value="PaaB"/>
    <property type="match status" value="1"/>
</dbReference>
<gene>
    <name evidence="1" type="primary">paaB</name>
    <name evidence="1" type="ORF">GCM10025862_21190</name>
</gene>
<sequence length="110" mass="12077">MTDTTPAAPSPQQGDAPQELWPLWEVFVRASRGLSHVHAGSLHAPDATMAVRNARDLYTRRNEGVSVWVVPADAITTSDPDAKGAFFESPKGKTYRHATYYTKSEGVKHL</sequence>
<protein>
    <submittedName>
        <fullName evidence="1">Phenylacetate-CoA oxygenase subunit PaaB</fullName>
    </submittedName>
</protein>
<dbReference type="RefSeq" id="WP_241445006.1">
    <property type="nucleotide sequence ID" value="NZ_BSUJ01000001.1"/>
</dbReference>
<dbReference type="Gene3D" id="3.10.20.520">
    <property type="entry name" value="Phenylacetic acid degradation B"/>
    <property type="match status" value="1"/>
</dbReference>